<dbReference type="SMART" id="SM00849">
    <property type="entry name" value="Lactamase_B"/>
    <property type="match status" value="1"/>
</dbReference>
<dbReference type="Pfam" id="PF00753">
    <property type="entry name" value="Lactamase_B"/>
    <property type="match status" value="1"/>
</dbReference>
<reference evidence="9" key="2">
    <citation type="submission" date="2020-09" db="EMBL/GenBank/DDBJ databases">
        <authorList>
            <person name="Sun Q."/>
            <person name="Kim S."/>
        </authorList>
    </citation>
    <scope>NUCLEOTIDE SEQUENCE</scope>
    <source>
        <strain evidence="9">KCTC 42590</strain>
    </source>
</reference>
<evidence type="ECO:0000313" key="9">
    <source>
        <dbReference type="EMBL" id="GHF17201.1"/>
    </source>
</evidence>
<dbReference type="RefSeq" id="WP_191250387.1">
    <property type="nucleotide sequence ID" value="NZ_BNCI01000001.1"/>
</dbReference>
<comment type="cofactor">
    <cofactor evidence="7">
        <name>Zn(2+)</name>
        <dbReference type="ChEBI" id="CHEBI:29105"/>
    </cofactor>
    <text evidence="7">Binds 2 Zn(2+) ions per subunit.</text>
</comment>
<evidence type="ECO:0000256" key="6">
    <source>
        <dbReference type="ARBA" id="ARBA00022833"/>
    </source>
</evidence>
<dbReference type="AlphaFoldDB" id="A0A919APL8"/>
<keyword evidence="5 7" id="KW-0378">Hydrolase</keyword>
<feature type="binding site" evidence="7">
    <location>
        <position position="59"/>
    </location>
    <ligand>
        <name>Zn(2+)</name>
        <dbReference type="ChEBI" id="CHEBI:29105"/>
        <label>2</label>
    </ligand>
</feature>
<dbReference type="GO" id="GO:0046872">
    <property type="term" value="F:metal ion binding"/>
    <property type="evidence" value="ECO:0007669"/>
    <property type="project" value="UniProtKB-KW"/>
</dbReference>
<dbReference type="CDD" id="cd07723">
    <property type="entry name" value="hydroxyacylglutathione_hydrolase_MBL-fold"/>
    <property type="match status" value="1"/>
</dbReference>
<comment type="catalytic activity">
    <reaction evidence="1 7">
        <text>an S-(2-hydroxyacyl)glutathione + H2O = a 2-hydroxy carboxylate + glutathione + H(+)</text>
        <dbReference type="Rhea" id="RHEA:21864"/>
        <dbReference type="ChEBI" id="CHEBI:15377"/>
        <dbReference type="ChEBI" id="CHEBI:15378"/>
        <dbReference type="ChEBI" id="CHEBI:57925"/>
        <dbReference type="ChEBI" id="CHEBI:58896"/>
        <dbReference type="ChEBI" id="CHEBI:71261"/>
        <dbReference type="EC" id="3.1.2.6"/>
    </reaction>
</comment>
<evidence type="ECO:0000256" key="1">
    <source>
        <dbReference type="ARBA" id="ARBA00001623"/>
    </source>
</evidence>
<dbReference type="InterPro" id="IPR032282">
    <property type="entry name" value="HAGH_C"/>
</dbReference>
<evidence type="ECO:0000313" key="10">
    <source>
        <dbReference type="Proteomes" id="UP000630923"/>
    </source>
</evidence>
<dbReference type="InterPro" id="IPR035680">
    <property type="entry name" value="Clx_II_MBL"/>
</dbReference>
<feature type="binding site" evidence="7">
    <location>
        <position position="60"/>
    </location>
    <ligand>
        <name>Zn(2+)</name>
        <dbReference type="ChEBI" id="CHEBI:29105"/>
        <label>2</label>
    </ligand>
</feature>
<evidence type="ECO:0000256" key="4">
    <source>
        <dbReference type="ARBA" id="ARBA00022723"/>
    </source>
</evidence>
<dbReference type="Pfam" id="PF16123">
    <property type="entry name" value="HAGH_C"/>
    <property type="match status" value="1"/>
</dbReference>
<evidence type="ECO:0000256" key="7">
    <source>
        <dbReference type="HAMAP-Rule" id="MF_01374"/>
    </source>
</evidence>
<dbReference type="Proteomes" id="UP000630923">
    <property type="component" value="Unassembled WGS sequence"/>
</dbReference>
<dbReference type="InterPro" id="IPR050110">
    <property type="entry name" value="Glyoxalase_II_hydrolase"/>
</dbReference>
<feature type="binding site" evidence="7">
    <location>
        <position position="132"/>
    </location>
    <ligand>
        <name>Zn(2+)</name>
        <dbReference type="ChEBI" id="CHEBI:29105"/>
        <label>2</label>
    </ligand>
</feature>
<dbReference type="NCBIfam" id="TIGR03413">
    <property type="entry name" value="GSH_gloB"/>
    <property type="match status" value="1"/>
</dbReference>
<dbReference type="PANTHER" id="PTHR43705:SF1">
    <property type="entry name" value="HYDROXYACYLGLUTATHIONE HYDROLASE GLOB"/>
    <property type="match status" value="1"/>
</dbReference>
<feature type="domain" description="Metallo-beta-lactamase" evidence="8">
    <location>
        <begin position="12"/>
        <end position="170"/>
    </location>
</feature>
<dbReference type="Gene3D" id="3.60.15.10">
    <property type="entry name" value="Ribonuclease Z/Hydroxyacylglutathione hydrolase-like"/>
    <property type="match status" value="1"/>
</dbReference>
<keyword evidence="6 7" id="KW-0862">Zinc</keyword>
<proteinExistence type="inferred from homology"/>
<keyword evidence="10" id="KW-1185">Reference proteome</keyword>
<dbReference type="GO" id="GO:0004416">
    <property type="term" value="F:hydroxyacylglutathione hydrolase activity"/>
    <property type="evidence" value="ECO:0007669"/>
    <property type="project" value="UniProtKB-UniRule"/>
</dbReference>
<dbReference type="SUPFAM" id="SSF56281">
    <property type="entry name" value="Metallo-hydrolase/oxidoreductase"/>
    <property type="match status" value="1"/>
</dbReference>
<comment type="function">
    <text evidence="7">Thiolesterase that catalyzes the hydrolysis of S-D-lactoyl-glutathione to form glutathione and D-lactic acid.</text>
</comment>
<sequence length="254" mass="28100">MLEILQIPVLTDNYIYLIHDESSDEVAVVDPAVADPVIDVLEERGWSLSHILNTHHHFDHVGANLDLKSRYNVHIIGPAADQDRIPGIDIPVSDGDTVHVCGNALQVFDVPGHTKGHIAYFDPVSNALFCGDTLFAMGCGRLFEGTPEQMWTSLQKFRDMPDDTLVCCAHEYTLANGLFALSLEPNNPALLDRMEKVKTAREKGMATVPSRLGDERRTNPFLRADDPVLQSAVAMPDADPVAVFTEIRARKDIF</sequence>
<evidence type="ECO:0000256" key="5">
    <source>
        <dbReference type="ARBA" id="ARBA00022801"/>
    </source>
</evidence>
<feature type="binding site" evidence="7">
    <location>
        <position position="132"/>
    </location>
    <ligand>
        <name>Zn(2+)</name>
        <dbReference type="ChEBI" id="CHEBI:29105"/>
        <label>1</label>
    </ligand>
</feature>
<keyword evidence="4 7" id="KW-0479">Metal-binding</keyword>
<dbReference type="EMBL" id="BNCI01000001">
    <property type="protein sequence ID" value="GHF17201.1"/>
    <property type="molecule type" value="Genomic_DNA"/>
</dbReference>
<gene>
    <name evidence="7 9" type="primary">gloB</name>
    <name evidence="9" type="ORF">GCM10017044_09460</name>
</gene>
<dbReference type="HAMAP" id="MF_01374">
    <property type="entry name" value="Glyoxalase_2"/>
    <property type="match status" value="1"/>
</dbReference>
<protein>
    <recommendedName>
        <fullName evidence="7">Hydroxyacylglutathione hydrolase</fullName>
        <ecNumber evidence="7">3.1.2.6</ecNumber>
    </recommendedName>
    <alternativeName>
        <fullName evidence="7">Glyoxalase II</fullName>
        <shortName evidence="7">Glx II</shortName>
    </alternativeName>
</protein>
<evidence type="ECO:0000259" key="8">
    <source>
        <dbReference type="SMART" id="SM00849"/>
    </source>
</evidence>
<feature type="binding site" evidence="7">
    <location>
        <position position="113"/>
    </location>
    <ligand>
        <name>Zn(2+)</name>
        <dbReference type="ChEBI" id="CHEBI:29105"/>
        <label>1</label>
    </ligand>
</feature>
<dbReference type="InterPro" id="IPR001279">
    <property type="entry name" value="Metallo-B-lactamas"/>
</dbReference>
<feature type="binding site" evidence="7">
    <location>
        <position position="170"/>
    </location>
    <ligand>
        <name>Zn(2+)</name>
        <dbReference type="ChEBI" id="CHEBI:29105"/>
        <label>2</label>
    </ligand>
</feature>
<name>A0A919APL8_9PROT</name>
<comment type="similarity">
    <text evidence="3 7">Belongs to the metallo-beta-lactamase superfamily. Glyoxalase II family.</text>
</comment>
<reference evidence="9" key="1">
    <citation type="journal article" date="2014" name="Int. J. Syst. Evol. Microbiol.">
        <title>Complete genome sequence of Corynebacterium casei LMG S-19264T (=DSM 44701T), isolated from a smear-ripened cheese.</title>
        <authorList>
            <consortium name="US DOE Joint Genome Institute (JGI-PGF)"/>
            <person name="Walter F."/>
            <person name="Albersmeier A."/>
            <person name="Kalinowski J."/>
            <person name="Ruckert C."/>
        </authorList>
    </citation>
    <scope>NUCLEOTIDE SEQUENCE</scope>
    <source>
        <strain evidence="9">KCTC 42590</strain>
    </source>
</reference>
<comment type="pathway">
    <text evidence="2 7">Secondary metabolite metabolism; methylglyoxal degradation; (R)-lactate from methylglyoxal: step 2/2.</text>
</comment>
<feature type="binding site" evidence="7">
    <location>
        <position position="55"/>
    </location>
    <ligand>
        <name>Zn(2+)</name>
        <dbReference type="ChEBI" id="CHEBI:29105"/>
        <label>1</label>
    </ligand>
</feature>
<accession>A0A919APL8</accession>
<comment type="subunit">
    <text evidence="7">Monomer.</text>
</comment>
<evidence type="ECO:0000256" key="2">
    <source>
        <dbReference type="ARBA" id="ARBA00004963"/>
    </source>
</evidence>
<dbReference type="InterPro" id="IPR036866">
    <property type="entry name" value="RibonucZ/Hydroxyglut_hydro"/>
</dbReference>
<dbReference type="PANTHER" id="PTHR43705">
    <property type="entry name" value="HYDROXYACYLGLUTATHIONE HYDROLASE"/>
    <property type="match status" value="1"/>
</dbReference>
<organism evidence="9 10">
    <name type="scientific">Kordiimonas sediminis</name>
    <dbReference type="NCBI Taxonomy" id="1735581"/>
    <lineage>
        <taxon>Bacteria</taxon>
        <taxon>Pseudomonadati</taxon>
        <taxon>Pseudomonadota</taxon>
        <taxon>Alphaproteobacteria</taxon>
        <taxon>Kordiimonadales</taxon>
        <taxon>Kordiimonadaceae</taxon>
        <taxon>Kordiimonas</taxon>
    </lineage>
</organism>
<dbReference type="PIRSF" id="PIRSF005457">
    <property type="entry name" value="Glx"/>
    <property type="match status" value="1"/>
</dbReference>
<comment type="caution">
    <text evidence="9">The sequence shown here is derived from an EMBL/GenBank/DDBJ whole genome shotgun (WGS) entry which is preliminary data.</text>
</comment>
<dbReference type="EC" id="3.1.2.6" evidence="7"/>
<dbReference type="InterPro" id="IPR017782">
    <property type="entry name" value="Hydroxyacylglutathione_Hdrlase"/>
</dbReference>
<evidence type="ECO:0000256" key="3">
    <source>
        <dbReference type="ARBA" id="ARBA00006759"/>
    </source>
</evidence>
<dbReference type="GO" id="GO:0019243">
    <property type="term" value="P:methylglyoxal catabolic process to D-lactate via S-lactoyl-glutathione"/>
    <property type="evidence" value="ECO:0007669"/>
    <property type="project" value="UniProtKB-UniRule"/>
</dbReference>
<feature type="binding site" evidence="7">
    <location>
        <position position="57"/>
    </location>
    <ligand>
        <name>Zn(2+)</name>
        <dbReference type="ChEBI" id="CHEBI:29105"/>
        <label>1</label>
    </ligand>
</feature>